<dbReference type="Proteomes" id="UP000014541">
    <property type="component" value="Unassembled WGS sequence"/>
</dbReference>
<organism evidence="1 2">
    <name type="scientific">Treponema maltophilum ATCC 51939</name>
    <dbReference type="NCBI Taxonomy" id="1125699"/>
    <lineage>
        <taxon>Bacteria</taxon>
        <taxon>Pseudomonadati</taxon>
        <taxon>Spirochaetota</taxon>
        <taxon>Spirochaetia</taxon>
        <taxon>Spirochaetales</taxon>
        <taxon>Treponemataceae</taxon>
        <taxon>Treponema</taxon>
    </lineage>
</organism>
<reference evidence="1 2" key="1">
    <citation type="submission" date="2013-04" db="EMBL/GenBank/DDBJ databases">
        <title>The Genome Sequence of Treponema maltophilum ATCC 51939.</title>
        <authorList>
            <consortium name="The Broad Institute Genomics Platform"/>
            <person name="Earl A."/>
            <person name="Ward D."/>
            <person name="Feldgarden M."/>
            <person name="Gevers D."/>
            <person name="Leonetti C."/>
            <person name="Blanton J.M."/>
            <person name="Dewhirst F.E."/>
            <person name="Izard J."/>
            <person name="Walker B."/>
            <person name="Young S."/>
            <person name="Zeng Q."/>
            <person name="Gargeya S."/>
            <person name="Fitzgerald M."/>
            <person name="Haas B."/>
            <person name="Abouelleil A."/>
            <person name="Allen A.W."/>
            <person name="Alvarado L."/>
            <person name="Arachchi H.M."/>
            <person name="Berlin A.M."/>
            <person name="Chapman S.B."/>
            <person name="Gainer-Dewar J."/>
            <person name="Goldberg J."/>
            <person name="Griggs A."/>
            <person name="Gujja S."/>
            <person name="Hansen M."/>
            <person name="Howarth C."/>
            <person name="Imamovic A."/>
            <person name="Ireland A."/>
            <person name="Larimer J."/>
            <person name="McCowan C."/>
            <person name="Murphy C."/>
            <person name="Pearson M."/>
            <person name="Poon T.W."/>
            <person name="Priest M."/>
            <person name="Roberts A."/>
            <person name="Saif S."/>
            <person name="Shea T."/>
            <person name="Sisk P."/>
            <person name="Sykes S."/>
            <person name="Wortman J."/>
            <person name="Nusbaum C."/>
            <person name="Birren B."/>
        </authorList>
    </citation>
    <scope>NUCLEOTIDE SEQUENCE [LARGE SCALE GENOMIC DNA]</scope>
    <source>
        <strain evidence="1 2">ATCC 51939</strain>
    </source>
</reference>
<proteinExistence type="predicted"/>
<gene>
    <name evidence="1" type="ORF">HMPREF9194_00584</name>
</gene>
<dbReference type="EMBL" id="ATFF01000006">
    <property type="protein sequence ID" value="EPF30270.1"/>
    <property type="molecule type" value="Genomic_DNA"/>
</dbReference>
<dbReference type="eggNOG" id="ENOG5033ZN2">
    <property type="taxonomic scope" value="Bacteria"/>
</dbReference>
<dbReference type="AlphaFoldDB" id="S3JYH0"/>
<accession>S3JYH0</accession>
<evidence type="ECO:0000313" key="2">
    <source>
        <dbReference type="Proteomes" id="UP000014541"/>
    </source>
</evidence>
<dbReference type="HOGENOM" id="CLU_905961_0_0_12"/>
<name>S3JYH0_TREMA</name>
<comment type="caution">
    <text evidence="1">The sequence shown here is derived from an EMBL/GenBank/DDBJ whole genome shotgun (WGS) entry which is preliminary data.</text>
</comment>
<dbReference type="PATRIC" id="fig|1125699.3.peg.595"/>
<protein>
    <submittedName>
        <fullName evidence="1">Uncharacterized protein</fullName>
    </submittedName>
</protein>
<keyword evidence="2" id="KW-1185">Reference proteome</keyword>
<sequence length="328" mass="38280">MCVPGVRVAYLCRLALSVRITVMTKSSARKKEPAIRPIGSYGVFLPYVIIPFRFKSAQVLFRFLRTVVRDFFWLQFSVKWRFRSIPVLDVSHPLDDLIPFTPGKVQIYLNFTNFWIRPMTFLFRRLGVKKALPYCTEYLSLIEKAYSDAARVYRFCMTTTERPDYKEDKAFRMIHALDPHLLCVPSLHVSIVILASVYYAEVFKKDDFTEAERQAYTEELREGAQRIIESVLYVKQHSVNCIPAAMYMMLYVLKDRFTISAGVDIINSLFTDDETLSARDQKKLSAHLHFMFERLLLEGANENDWTVPVKRWLKSYARSKNIALALDF</sequence>
<evidence type="ECO:0000313" key="1">
    <source>
        <dbReference type="EMBL" id="EPF30270.1"/>
    </source>
</evidence>